<evidence type="ECO:0000256" key="9">
    <source>
        <dbReference type="ARBA" id="ARBA00022833"/>
    </source>
</evidence>
<dbReference type="eggNOG" id="COG1994">
    <property type="taxonomic scope" value="Bacteria"/>
</dbReference>
<dbReference type="AlphaFoldDB" id="D6SNJ4"/>
<dbReference type="Proteomes" id="UP000005496">
    <property type="component" value="Unassembled WGS sequence"/>
</dbReference>
<evidence type="ECO:0000256" key="13">
    <source>
        <dbReference type="SAM" id="Phobius"/>
    </source>
</evidence>
<keyword evidence="16" id="KW-1185">Reference proteome</keyword>
<dbReference type="OrthoDB" id="9800627at2"/>
<dbReference type="CDD" id="cd06158">
    <property type="entry name" value="S2P-M50_like_1"/>
    <property type="match status" value="1"/>
</dbReference>
<dbReference type="Pfam" id="PF02163">
    <property type="entry name" value="Peptidase_M50"/>
    <property type="match status" value="1"/>
</dbReference>
<evidence type="ECO:0000259" key="14">
    <source>
        <dbReference type="Pfam" id="PF02163"/>
    </source>
</evidence>
<dbReference type="RefSeq" id="WP_008869648.1">
    <property type="nucleotide sequence ID" value="NZ_ACJN02000002.1"/>
</dbReference>
<evidence type="ECO:0000256" key="7">
    <source>
        <dbReference type="ARBA" id="ARBA00022723"/>
    </source>
</evidence>
<evidence type="ECO:0000313" key="15">
    <source>
        <dbReference type="EMBL" id="EFI34320.1"/>
    </source>
</evidence>
<evidence type="ECO:0000256" key="10">
    <source>
        <dbReference type="ARBA" id="ARBA00022989"/>
    </source>
</evidence>
<dbReference type="PANTHER" id="PTHR35864:SF1">
    <property type="entry name" value="ZINC METALLOPROTEASE YWHC-RELATED"/>
    <property type="match status" value="1"/>
</dbReference>
<evidence type="ECO:0000256" key="8">
    <source>
        <dbReference type="ARBA" id="ARBA00022801"/>
    </source>
</evidence>
<accession>D6SNJ4</accession>
<evidence type="ECO:0000256" key="11">
    <source>
        <dbReference type="ARBA" id="ARBA00023049"/>
    </source>
</evidence>
<reference evidence="15" key="1">
    <citation type="submission" date="2010-05" db="EMBL/GenBank/DDBJ databases">
        <title>The draft genome of Desulfonatronospira thiodismutans ASO3-1.</title>
        <authorList>
            <consortium name="US DOE Joint Genome Institute (JGI-PGF)"/>
            <person name="Lucas S."/>
            <person name="Copeland A."/>
            <person name="Lapidus A."/>
            <person name="Cheng J.-F."/>
            <person name="Bruce D."/>
            <person name="Goodwin L."/>
            <person name="Pitluck S."/>
            <person name="Chertkov O."/>
            <person name="Brettin T."/>
            <person name="Detter J.C."/>
            <person name="Han C."/>
            <person name="Land M.L."/>
            <person name="Hauser L."/>
            <person name="Kyrpides N."/>
            <person name="Mikhailova N."/>
            <person name="Muyzer G."/>
            <person name="Woyke T."/>
        </authorList>
    </citation>
    <scope>NUCLEOTIDE SEQUENCE [LARGE SCALE GENOMIC DNA]</scope>
    <source>
        <strain evidence="15">ASO3-1</strain>
    </source>
</reference>
<comment type="cofactor">
    <cofactor evidence="1">
        <name>Zn(2+)</name>
        <dbReference type="ChEBI" id="CHEBI:29105"/>
    </cofactor>
</comment>
<keyword evidence="11" id="KW-0482">Metalloprotease</keyword>
<feature type="transmembrane region" description="Helical" evidence="13">
    <location>
        <begin position="55"/>
        <end position="76"/>
    </location>
</feature>
<dbReference type="GO" id="GO:0008237">
    <property type="term" value="F:metallopeptidase activity"/>
    <property type="evidence" value="ECO:0007669"/>
    <property type="project" value="UniProtKB-KW"/>
</dbReference>
<organism evidence="15 16">
    <name type="scientific">Desulfonatronospira thiodismutans ASO3-1</name>
    <dbReference type="NCBI Taxonomy" id="555779"/>
    <lineage>
        <taxon>Bacteria</taxon>
        <taxon>Pseudomonadati</taxon>
        <taxon>Thermodesulfobacteriota</taxon>
        <taxon>Desulfovibrionia</taxon>
        <taxon>Desulfovibrionales</taxon>
        <taxon>Desulfonatronovibrionaceae</taxon>
        <taxon>Desulfonatronospira</taxon>
    </lineage>
</organism>
<gene>
    <name evidence="15" type="ORF">Dthio_PD1671</name>
</gene>
<protein>
    <submittedName>
        <fullName evidence="15">Peptidase M50</fullName>
    </submittedName>
</protein>
<keyword evidence="8" id="KW-0378">Hydrolase</keyword>
<keyword evidence="4" id="KW-1003">Cell membrane</keyword>
<feature type="transmembrane region" description="Helical" evidence="13">
    <location>
        <begin position="139"/>
        <end position="159"/>
    </location>
</feature>
<keyword evidence="7" id="KW-0479">Metal-binding</keyword>
<dbReference type="GO" id="GO:0005886">
    <property type="term" value="C:plasma membrane"/>
    <property type="evidence" value="ECO:0007669"/>
    <property type="project" value="UniProtKB-SubCell"/>
</dbReference>
<sequence length="218" mass="24138">MFDISYLVNQVIPMVIPLLLGVTLHEVAHGYTAYRFGDPTARNAGRLSLNPVRHADPFGTVLLPLLLILMKSPFLFGWAKPVPFNPSYFQDARKGIFWVALAGPTANFALAVAFFLLLQGLAIMQPVLDPGNSGYLQPVMMVAYFGIFINIILGIFNLFPIPPLDGSKVLATFLPGRMAGQYMQLEKYGFIIIILLLFLGVFQTVFGHVINFVNSLLF</sequence>
<dbReference type="GO" id="GO:0046872">
    <property type="term" value="F:metal ion binding"/>
    <property type="evidence" value="ECO:0007669"/>
    <property type="project" value="UniProtKB-KW"/>
</dbReference>
<name>D6SNJ4_9BACT</name>
<evidence type="ECO:0000256" key="6">
    <source>
        <dbReference type="ARBA" id="ARBA00022692"/>
    </source>
</evidence>
<dbReference type="InterPro" id="IPR052348">
    <property type="entry name" value="Metallopeptidase_M50B"/>
</dbReference>
<evidence type="ECO:0000256" key="1">
    <source>
        <dbReference type="ARBA" id="ARBA00001947"/>
    </source>
</evidence>
<feature type="transmembrane region" description="Helical" evidence="13">
    <location>
        <begin position="188"/>
        <end position="213"/>
    </location>
</feature>
<keyword evidence="9" id="KW-0862">Zinc</keyword>
<proteinExistence type="inferred from homology"/>
<dbReference type="InterPro" id="IPR044537">
    <property type="entry name" value="Rip2-like"/>
</dbReference>
<comment type="caution">
    <text evidence="15">The sequence shown here is derived from an EMBL/GenBank/DDBJ whole genome shotgun (WGS) entry which is preliminary data.</text>
</comment>
<dbReference type="InterPro" id="IPR008915">
    <property type="entry name" value="Peptidase_M50"/>
</dbReference>
<feature type="domain" description="Peptidase M50" evidence="14">
    <location>
        <begin position="139"/>
        <end position="189"/>
    </location>
</feature>
<keyword evidence="5" id="KW-0645">Protease</keyword>
<evidence type="ECO:0000256" key="5">
    <source>
        <dbReference type="ARBA" id="ARBA00022670"/>
    </source>
</evidence>
<evidence type="ECO:0000256" key="3">
    <source>
        <dbReference type="ARBA" id="ARBA00007931"/>
    </source>
</evidence>
<keyword evidence="12 13" id="KW-0472">Membrane</keyword>
<dbReference type="EMBL" id="ACJN02000002">
    <property type="protein sequence ID" value="EFI34320.1"/>
    <property type="molecule type" value="Genomic_DNA"/>
</dbReference>
<evidence type="ECO:0000256" key="4">
    <source>
        <dbReference type="ARBA" id="ARBA00022475"/>
    </source>
</evidence>
<evidence type="ECO:0000313" key="16">
    <source>
        <dbReference type="Proteomes" id="UP000005496"/>
    </source>
</evidence>
<feature type="transmembrane region" description="Helical" evidence="13">
    <location>
        <begin position="96"/>
        <end position="118"/>
    </location>
</feature>
<evidence type="ECO:0000256" key="2">
    <source>
        <dbReference type="ARBA" id="ARBA00004651"/>
    </source>
</evidence>
<evidence type="ECO:0000256" key="12">
    <source>
        <dbReference type="ARBA" id="ARBA00023136"/>
    </source>
</evidence>
<keyword evidence="6 13" id="KW-0812">Transmembrane</keyword>
<dbReference type="PANTHER" id="PTHR35864">
    <property type="entry name" value="ZINC METALLOPROTEASE MJ0611-RELATED"/>
    <property type="match status" value="1"/>
</dbReference>
<keyword evidence="10 13" id="KW-1133">Transmembrane helix</keyword>
<feature type="transmembrane region" description="Helical" evidence="13">
    <location>
        <begin position="12"/>
        <end position="34"/>
    </location>
</feature>
<dbReference type="GO" id="GO:0006508">
    <property type="term" value="P:proteolysis"/>
    <property type="evidence" value="ECO:0007669"/>
    <property type="project" value="UniProtKB-KW"/>
</dbReference>
<comment type="similarity">
    <text evidence="3">Belongs to the peptidase M50B family.</text>
</comment>
<comment type="subcellular location">
    <subcellularLocation>
        <location evidence="2">Cell membrane</location>
        <topology evidence="2">Multi-pass membrane protein</topology>
    </subcellularLocation>
</comment>